<dbReference type="InterPro" id="IPR010260">
    <property type="entry name" value="AlpA"/>
</dbReference>
<gene>
    <name evidence="1" type="ORF">GO608_18270</name>
</gene>
<protein>
    <submittedName>
        <fullName evidence="1">AlpA family phage regulatory protein</fullName>
    </submittedName>
</protein>
<dbReference type="RefSeq" id="WP_169200454.1">
    <property type="nucleotide sequence ID" value="NZ_WTVH02000010.1"/>
</dbReference>
<dbReference type="Pfam" id="PF05930">
    <property type="entry name" value="Phage_AlpA"/>
    <property type="match status" value="1"/>
</dbReference>
<organism evidence="1 2">
    <name type="scientific">Aromatoleum buckelii</name>
    <dbReference type="NCBI Taxonomy" id="200254"/>
    <lineage>
        <taxon>Bacteria</taxon>
        <taxon>Pseudomonadati</taxon>
        <taxon>Pseudomonadota</taxon>
        <taxon>Betaproteobacteria</taxon>
        <taxon>Rhodocyclales</taxon>
        <taxon>Rhodocyclaceae</taxon>
        <taxon>Aromatoleum</taxon>
    </lineage>
</organism>
<proteinExistence type="predicted"/>
<dbReference type="Proteomes" id="UP000601990">
    <property type="component" value="Unassembled WGS sequence"/>
</dbReference>
<sequence length="64" mass="7074">MPDDELVRMPEASRITARSPRAIRSGVARGEFPAPLKIGARAIAWPRSELQAWIASRPRAEIHG</sequence>
<comment type="caution">
    <text evidence="1">The sequence shown here is derived from an EMBL/GenBank/DDBJ whole genome shotgun (WGS) entry which is preliminary data.</text>
</comment>
<keyword evidence="2" id="KW-1185">Reference proteome</keyword>
<dbReference type="EMBL" id="WTVH01000056">
    <property type="protein sequence ID" value="NMF95258.1"/>
    <property type="molecule type" value="Genomic_DNA"/>
</dbReference>
<name>A0ABX1N7L8_9RHOO</name>
<accession>A0ABX1N7L8</accession>
<evidence type="ECO:0000313" key="2">
    <source>
        <dbReference type="Proteomes" id="UP000601990"/>
    </source>
</evidence>
<evidence type="ECO:0000313" key="1">
    <source>
        <dbReference type="EMBL" id="NMF95258.1"/>
    </source>
</evidence>
<dbReference type="Gene3D" id="1.10.238.160">
    <property type="match status" value="1"/>
</dbReference>
<reference evidence="1" key="1">
    <citation type="submission" date="2019-12" db="EMBL/GenBank/DDBJ databases">
        <title>Comparative genomics gives insights into the taxonomy of the Azoarcus-Aromatoleum group and reveals separate origins of nif in the plant-associated Azoarcus and non-plant-associated Aromatoleum sub-groups.</title>
        <authorList>
            <person name="Lafos M."/>
            <person name="Maluk M."/>
            <person name="Batista M."/>
            <person name="Junghare M."/>
            <person name="Carmona M."/>
            <person name="Faoro H."/>
            <person name="Cruz L.M."/>
            <person name="Battistoni F."/>
            <person name="De Souza E."/>
            <person name="Pedrosa F."/>
            <person name="Chen W.-M."/>
            <person name="Poole P.S."/>
            <person name="Dixon R.A."/>
            <person name="James E.K."/>
        </authorList>
    </citation>
    <scope>NUCLEOTIDE SEQUENCE</scope>
    <source>
        <strain evidence="1">U120</strain>
    </source>
</reference>